<evidence type="ECO:0000313" key="1">
    <source>
        <dbReference type="EMBL" id="BCB28672.1"/>
    </source>
</evidence>
<accession>A0A6F8VIA8</accession>
<dbReference type="KEGG" id="slac:SKTS_35580"/>
<evidence type="ECO:0008006" key="3">
    <source>
        <dbReference type="Google" id="ProtNLM"/>
    </source>
</evidence>
<protein>
    <recommendedName>
        <fullName evidence="3">PilZ domain-containing protein</fullName>
    </recommendedName>
</protein>
<proteinExistence type="predicted"/>
<dbReference type="EMBL" id="AP022853">
    <property type="protein sequence ID" value="BCB28672.1"/>
    <property type="molecule type" value="Genomic_DNA"/>
</dbReference>
<reference evidence="2" key="1">
    <citation type="submission" date="2020-03" db="EMBL/GenBank/DDBJ databases">
        <title>Complete genome sequence of sulfur-oxidizing bacterium skT11.</title>
        <authorList>
            <person name="Kanda M."/>
            <person name="Kojima H."/>
            <person name="Fukui M."/>
        </authorList>
    </citation>
    <scope>NUCLEOTIDE SEQUENCE [LARGE SCALE GENOMIC DNA]</scope>
    <source>
        <strain evidence="2">skT11</strain>
    </source>
</reference>
<dbReference type="AlphaFoldDB" id="A0A6F8VIA8"/>
<gene>
    <name evidence="1" type="ORF">SKTS_35580</name>
</gene>
<keyword evidence="2" id="KW-1185">Reference proteome</keyword>
<sequence length="540" mass="60508">MLKLDLPAIDPAAPRPEFTTATACKQWVKELPLTNIQAVQDELKQQLELLSHFSLSALERLKTLELMRETVAFIAGELGKKYRSKPLPFSSLEQTAWNNVALLWQTLAANYRLCLQANIDGNAEVAPFSSLITQRTMSCLVMQMLEFGQAYRCVPSAVWRELHALYAFAEAQDVATKRIKDILNREDGSDSCEATYAKALLLSLADPQQLSSRQLLQLDRWLDKWSARAPLSREQPPTPTLPLVAVDLSGESGPAMYTGQMMKEKRFLDTERTAVSLRKRIKFLRSGGNSAEIGLGDDCIQPGCEAFLSMLYRRWCEVLPTRAHNRDSAETAVQLCFAFPAIHFFLNDATPFKQPGETLDLAPEIMEDMRMYGRVTKRTEKLLVARLGYTLENWRCLDQSAGGFRLSRSGDGERISQNLLLALRPEASEHFTLAVVRWLVMNEDGSLNIGTRALPGFPTPLAARQVTLNPKDAGHFVPAFLLSAVPEKKEPASLVLPIGWFQPGKRIHIYGSQMEEAKLVALLEKGANFERVTFVSEVMY</sequence>
<dbReference type="RefSeq" id="WP_173068463.1">
    <property type="nucleotide sequence ID" value="NZ_AP022853.1"/>
</dbReference>
<dbReference type="Proteomes" id="UP000502260">
    <property type="component" value="Chromosome"/>
</dbReference>
<evidence type="ECO:0000313" key="2">
    <source>
        <dbReference type="Proteomes" id="UP000502260"/>
    </source>
</evidence>
<name>A0A6F8VIA8_9PROT</name>
<organism evidence="1 2">
    <name type="scientific">Sulfurimicrobium lacus</name>
    <dbReference type="NCBI Taxonomy" id="2715678"/>
    <lineage>
        <taxon>Bacteria</taxon>
        <taxon>Pseudomonadati</taxon>
        <taxon>Pseudomonadota</taxon>
        <taxon>Betaproteobacteria</taxon>
        <taxon>Nitrosomonadales</taxon>
        <taxon>Sulfuricellaceae</taxon>
        <taxon>Sulfurimicrobium</taxon>
    </lineage>
</organism>